<reference evidence="3" key="1">
    <citation type="submission" date="2021-02" db="EMBL/GenBank/DDBJ databases">
        <authorList>
            <person name="Dougan E. K."/>
            <person name="Rhodes N."/>
            <person name="Thang M."/>
            <person name="Chan C."/>
        </authorList>
    </citation>
    <scope>NUCLEOTIDE SEQUENCE</scope>
</reference>
<feature type="domain" description="Cyclic nucleotide-binding" evidence="2">
    <location>
        <begin position="127"/>
        <end position="184"/>
    </location>
</feature>
<comment type="caution">
    <text evidence="3">The sequence shown here is derived from an EMBL/GenBank/DDBJ whole genome shotgun (WGS) entry which is preliminary data.</text>
</comment>
<dbReference type="PROSITE" id="PS50042">
    <property type="entry name" value="CNMP_BINDING_3"/>
    <property type="match status" value="2"/>
</dbReference>
<name>A0A813G7A0_POLGL</name>
<dbReference type="InterPro" id="IPR000595">
    <property type="entry name" value="cNMP-bd_dom"/>
</dbReference>
<evidence type="ECO:0000256" key="1">
    <source>
        <dbReference type="SAM" id="MobiDB-lite"/>
    </source>
</evidence>
<keyword evidence="4" id="KW-1185">Reference proteome</keyword>
<gene>
    <name evidence="3" type="ORF">PGLA1383_LOCUS38310</name>
</gene>
<accession>A0A813G7A0</accession>
<dbReference type="Gene3D" id="2.60.120.10">
    <property type="entry name" value="Jelly Rolls"/>
    <property type="match status" value="1"/>
</dbReference>
<sequence>APAEGAELPEPEGYQSIPSKPSRSTVQSSTGAAAAVAVATRKSKVSSEATRKSQASAAKVMGPDKMPGLPFQFKAKLGKQGFSSAPGGPGFNFITASESDGGRDNIGVQDEDLMLTGMKSCTREYYEGDHFGGWALPGHAPQEVAVHIAHSDVELIVISRAAFEMAAKQLERTKAQERGDFLRRCLPVEVTQEALEKLVPLFGDETKPKGSILVQEGSSSNTIWLIMKGRCSCRGSAGAQVPGLTEGAAHAAGAGSGQPEDIASPRALRPASPSLGRAKEEERSGAPSQGRGTGGGGAGLMAQKRGEMALGILEEGQFVGLASALLHELEPLTVTTASPEVMLLSLRIDNLTPLLKIPKLLDALREMTRAQLGWHESRFARIEHLPSQVNQKAERMRSEMMRAQIPLVIDSPFLRRKGQAGLAPGMVALEAVCKHFGSMVHPESEWIESLQNRNFFENMVLANASTNNEVFQKLRNAEAKEKADHGNANERFQHFSKLSFRLQQPDRQAMTASISLADSAAHWGPSTAQSSQPQVAGRLEASRGALSRALGTSERSSRLLVRSATPGVAAAAVPRGL</sequence>
<protein>
    <recommendedName>
        <fullName evidence="2">Cyclic nucleotide-binding domain-containing protein</fullName>
    </recommendedName>
</protein>
<evidence type="ECO:0000313" key="4">
    <source>
        <dbReference type="Proteomes" id="UP000654075"/>
    </source>
</evidence>
<feature type="non-terminal residue" evidence="3">
    <location>
        <position position="577"/>
    </location>
</feature>
<dbReference type="InterPro" id="IPR014710">
    <property type="entry name" value="RmlC-like_jellyroll"/>
</dbReference>
<dbReference type="InterPro" id="IPR018490">
    <property type="entry name" value="cNMP-bd_dom_sf"/>
</dbReference>
<dbReference type="OrthoDB" id="415644at2759"/>
<evidence type="ECO:0000313" key="3">
    <source>
        <dbReference type="EMBL" id="CAE8620775.1"/>
    </source>
</evidence>
<dbReference type="EMBL" id="CAJNNV010027584">
    <property type="protein sequence ID" value="CAE8620775.1"/>
    <property type="molecule type" value="Genomic_DNA"/>
</dbReference>
<feature type="region of interest" description="Disordered" evidence="1">
    <location>
        <begin position="1"/>
        <end position="63"/>
    </location>
</feature>
<feature type="domain" description="Cyclic nucleotide-binding" evidence="2">
    <location>
        <begin position="186"/>
        <end position="230"/>
    </location>
</feature>
<feature type="compositionally biased region" description="Low complexity" evidence="1">
    <location>
        <begin position="24"/>
        <end position="40"/>
    </location>
</feature>
<feature type="non-terminal residue" evidence="3">
    <location>
        <position position="1"/>
    </location>
</feature>
<feature type="compositionally biased region" description="Low complexity" evidence="1">
    <location>
        <begin position="1"/>
        <end position="13"/>
    </location>
</feature>
<dbReference type="Proteomes" id="UP000654075">
    <property type="component" value="Unassembled WGS sequence"/>
</dbReference>
<dbReference type="PANTHER" id="PTHR23011">
    <property type="entry name" value="CYCLIC NUCLEOTIDE-BINDING DOMAIN CONTAINING PROTEIN"/>
    <property type="match status" value="1"/>
</dbReference>
<dbReference type="AlphaFoldDB" id="A0A813G7A0"/>
<feature type="region of interest" description="Disordered" evidence="1">
    <location>
        <begin position="249"/>
        <end position="301"/>
    </location>
</feature>
<proteinExistence type="predicted"/>
<dbReference type="PANTHER" id="PTHR23011:SF28">
    <property type="entry name" value="CYCLIC NUCLEOTIDE-BINDING DOMAIN CONTAINING PROTEIN"/>
    <property type="match status" value="1"/>
</dbReference>
<evidence type="ECO:0000259" key="2">
    <source>
        <dbReference type="PROSITE" id="PS50042"/>
    </source>
</evidence>
<organism evidence="3 4">
    <name type="scientific">Polarella glacialis</name>
    <name type="common">Dinoflagellate</name>
    <dbReference type="NCBI Taxonomy" id="89957"/>
    <lineage>
        <taxon>Eukaryota</taxon>
        <taxon>Sar</taxon>
        <taxon>Alveolata</taxon>
        <taxon>Dinophyceae</taxon>
        <taxon>Suessiales</taxon>
        <taxon>Suessiaceae</taxon>
        <taxon>Polarella</taxon>
    </lineage>
</organism>
<dbReference type="SUPFAM" id="SSF51206">
    <property type="entry name" value="cAMP-binding domain-like"/>
    <property type="match status" value="1"/>
</dbReference>